<evidence type="ECO:0000313" key="1">
    <source>
        <dbReference type="EMBL" id="MDN3426620.1"/>
    </source>
</evidence>
<evidence type="ECO:0000313" key="2">
    <source>
        <dbReference type="Proteomes" id="UP001225873"/>
    </source>
</evidence>
<dbReference type="EMBL" id="JASDCQ010000001">
    <property type="protein sequence ID" value="MDN3426620.1"/>
    <property type="molecule type" value="Genomic_DNA"/>
</dbReference>
<keyword evidence="2" id="KW-1185">Reference proteome</keyword>
<protein>
    <submittedName>
        <fullName evidence="1">Uncharacterized protein</fullName>
    </submittedName>
</protein>
<dbReference type="RefSeq" id="WP_290214436.1">
    <property type="nucleotide sequence ID" value="NZ_JASDCQ010000001.1"/>
</dbReference>
<name>A0ABT7ZHI1_9BACL</name>
<sequence>MSSIAFLASLRPFAIPQEMQDKQDQTDFKKEEEFLSFSIQPLDDYWLEETGGLFTLPYLYEAYGLEHEDFLLYLEKYMETGDVLEIYSVPNQLRFTKYKQKLLERPKPIHINVGCHTYRDTFGLYQLTNDNWVTELSHRHYLSEHGITTFVKY</sequence>
<proteinExistence type="predicted"/>
<dbReference type="Proteomes" id="UP001225873">
    <property type="component" value="Unassembled WGS sequence"/>
</dbReference>
<organism evidence="1 2">
    <name type="scientific">Planococcus notacanthi</name>
    <dbReference type="NCBI Taxonomy" id="3035188"/>
    <lineage>
        <taxon>Bacteria</taxon>
        <taxon>Bacillati</taxon>
        <taxon>Bacillota</taxon>
        <taxon>Bacilli</taxon>
        <taxon>Bacillales</taxon>
        <taxon>Caryophanaceae</taxon>
        <taxon>Planococcus</taxon>
    </lineage>
</organism>
<reference evidence="1 2" key="1">
    <citation type="submission" date="2023-03" db="EMBL/GenBank/DDBJ databases">
        <authorList>
            <person name="Uniacke-Lowe S."/>
            <person name="Ross P."/>
            <person name="Hill C."/>
        </authorList>
    </citation>
    <scope>NUCLEOTIDE SEQUENCE [LARGE SCALE GENOMIC DNA]</scope>
    <source>
        <strain evidence="1 2">APC 4016</strain>
    </source>
</reference>
<comment type="caution">
    <text evidence="1">The sequence shown here is derived from an EMBL/GenBank/DDBJ whole genome shotgun (WGS) entry which is preliminary data.</text>
</comment>
<accession>A0ABT7ZHI1</accession>
<gene>
    <name evidence="1" type="ORF">QMA01_04880</name>
</gene>